<accession>A0A433NHR1</accession>
<evidence type="ECO:0000256" key="1">
    <source>
        <dbReference type="SAM" id="MobiDB-lite"/>
    </source>
</evidence>
<dbReference type="RefSeq" id="WP_016875206.1">
    <property type="nucleotide sequence ID" value="NZ_AJLN01000104.1"/>
</dbReference>
<dbReference type="EMBL" id="RSCJ01000009">
    <property type="protein sequence ID" value="RUR81849.1"/>
    <property type="molecule type" value="Genomic_DNA"/>
</dbReference>
<dbReference type="AlphaFoldDB" id="A0A433NHR1"/>
<evidence type="ECO:0000313" key="3">
    <source>
        <dbReference type="Proteomes" id="UP000268857"/>
    </source>
</evidence>
<feature type="region of interest" description="Disordered" evidence="1">
    <location>
        <begin position="53"/>
        <end position="72"/>
    </location>
</feature>
<dbReference type="Proteomes" id="UP000268857">
    <property type="component" value="Unassembled WGS sequence"/>
</dbReference>
<gene>
    <name evidence="2" type="ORF">PCC6912_27180</name>
</gene>
<evidence type="ECO:0000313" key="2">
    <source>
        <dbReference type="EMBL" id="RUR81849.1"/>
    </source>
</evidence>
<sequence>MSHLFDQKISELESVGLCKELSNDESEMVAGGMFVPFIYPSFVPMMGIFSVPSSASTTKPDENTTTTVEKGDGWMSYTSQTHVHEVKYETSP</sequence>
<comment type="caution">
    <text evidence="2">The sequence shown here is derived from an EMBL/GenBank/DDBJ whole genome shotgun (WGS) entry which is preliminary data.</text>
</comment>
<proteinExistence type="predicted"/>
<name>A0A433NHR1_CHLFR</name>
<dbReference type="STRING" id="211165.GCA_000317285_04234"/>
<dbReference type="OrthoDB" id="9980638at2"/>
<organism evidence="2 3">
    <name type="scientific">Chlorogloeopsis fritschii PCC 6912</name>
    <dbReference type="NCBI Taxonomy" id="211165"/>
    <lineage>
        <taxon>Bacteria</taxon>
        <taxon>Bacillati</taxon>
        <taxon>Cyanobacteriota</taxon>
        <taxon>Cyanophyceae</taxon>
        <taxon>Nostocales</taxon>
        <taxon>Chlorogloeopsidaceae</taxon>
        <taxon>Chlorogloeopsis</taxon>
    </lineage>
</organism>
<reference evidence="2 3" key="1">
    <citation type="journal article" date="2019" name="Genome Biol. Evol.">
        <title>Day and night: Metabolic profiles and evolutionary relationships of six axenic non-marine cyanobacteria.</title>
        <authorList>
            <person name="Will S.E."/>
            <person name="Henke P."/>
            <person name="Boedeker C."/>
            <person name="Huang S."/>
            <person name="Brinkmann H."/>
            <person name="Rohde M."/>
            <person name="Jarek M."/>
            <person name="Friedl T."/>
            <person name="Seufert S."/>
            <person name="Schumacher M."/>
            <person name="Overmann J."/>
            <person name="Neumann-Schaal M."/>
            <person name="Petersen J."/>
        </authorList>
    </citation>
    <scope>NUCLEOTIDE SEQUENCE [LARGE SCALE GENOMIC DNA]</scope>
    <source>
        <strain evidence="2 3">PCC 6912</strain>
    </source>
</reference>
<protein>
    <submittedName>
        <fullName evidence="2">Uncharacterized protein</fullName>
    </submittedName>
</protein>
<keyword evidence="3" id="KW-1185">Reference proteome</keyword>
<feature type="compositionally biased region" description="Polar residues" evidence="1">
    <location>
        <begin position="53"/>
        <end position="68"/>
    </location>
</feature>